<dbReference type="Proteomes" id="UP001054252">
    <property type="component" value="Unassembled WGS sequence"/>
</dbReference>
<evidence type="ECO:0000313" key="1">
    <source>
        <dbReference type="EMBL" id="GKU95358.1"/>
    </source>
</evidence>
<name>A0AAV5I2N8_9ROSI</name>
<protein>
    <submittedName>
        <fullName evidence="1">Uncharacterized protein</fullName>
    </submittedName>
</protein>
<gene>
    <name evidence="1" type="ORF">SLEP1_g8726</name>
</gene>
<dbReference type="AlphaFoldDB" id="A0AAV5I2N8"/>
<proteinExistence type="predicted"/>
<evidence type="ECO:0000313" key="2">
    <source>
        <dbReference type="Proteomes" id="UP001054252"/>
    </source>
</evidence>
<keyword evidence="2" id="KW-1185">Reference proteome</keyword>
<reference evidence="1 2" key="1">
    <citation type="journal article" date="2021" name="Commun. Biol.">
        <title>The genome of Shorea leprosula (Dipterocarpaceae) highlights the ecological relevance of drought in aseasonal tropical rainforests.</title>
        <authorList>
            <person name="Ng K.K.S."/>
            <person name="Kobayashi M.J."/>
            <person name="Fawcett J.A."/>
            <person name="Hatakeyama M."/>
            <person name="Paape T."/>
            <person name="Ng C.H."/>
            <person name="Ang C.C."/>
            <person name="Tnah L.H."/>
            <person name="Lee C.T."/>
            <person name="Nishiyama T."/>
            <person name="Sese J."/>
            <person name="O'Brien M.J."/>
            <person name="Copetti D."/>
            <person name="Mohd Noor M.I."/>
            <person name="Ong R.C."/>
            <person name="Putra M."/>
            <person name="Sireger I.Z."/>
            <person name="Indrioko S."/>
            <person name="Kosugi Y."/>
            <person name="Izuno A."/>
            <person name="Isagi Y."/>
            <person name="Lee S.L."/>
            <person name="Shimizu K.K."/>
        </authorList>
    </citation>
    <scope>NUCLEOTIDE SEQUENCE [LARGE SCALE GENOMIC DNA]</scope>
    <source>
        <strain evidence="1">214</strain>
    </source>
</reference>
<comment type="caution">
    <text evidence="1">The sequence shown here is derived from an EMBL/GenBank/DDBJ whole genome shotgun (WGS) entry which is preliminary data.</text>
</comment>
<dbReference type="EMBL" id="BPVZ01000009">
    <property type="protein sequence ID" value="GKU95358.1"/>
    <property type="molecule type" value="Genomic_DNA"/>
</dbReference>
<sequence>MLEPAFALSSDDPSRSGDPRLFPVDLGRGSLGFSFLFCWCRFGGFLSPPTDLRWRTRGLPDLTPTAALLLVPRVFRRQIR</sequence>
<accession>A0AAV5I2N8</accession>
<organism evidence="1 2">
    <name type="scientific">Rubroshorea leprosula</name>
    <dbReference type="NCBI Taxonomy" id="152421"/>
    <lineage>
        <taxon>Eukaryota</taxon>
        <taxon>Viridiplantae</taxon>
        <taxon>Streptophyta</taxon>
        <taxon>Embryophyta</taxon>
        <taxon>Tracheophyta</taxon>
        <taxon>Spermatophyta</taxon>
        <taxon>Magnoliopsida</taxon>
        <taxon>eudicotyledons</taxon>
        <taxon>Gunneridae</taxon>
        <taxon>Pentapetalae</taxon>
        <taxon>rosids</taxon>
        <taxon>malvids</taxon>
        <taxon>Malvales</taxon>
        <taxon>Dipterocarpaceae</taxon>
        <taxon>Rubroshorea</taxon>
    </lineage>
</organism>